<evidence type="ECO:0000256" key="5">
    <source>
        <dbReference type="ARBA" id="ARBA00023136"/>
    </source>
</evidence>
<dbReference type="AlphaFoldDB" id="A0A433VEW5"/>
<proteinExistence type="predicted"/>
<accession>A0A433VEW5</accession>
<dbReference type="RefSeq" id="WP_127082624.1">
    <property type="nucleotide sequence ID" value="NZ_RSCL01000010.1"/>
</dbReference>
<feature type="transmembrane region" description="Helical" evidence="6">
    <location>
        <begin position="96"/>
        <end position="115"/>
    </location>
</feature>
<dbReference type="Proteomes" id="UP000271624">
    <property type="component" value="Unassembled WGS sequence"/>
</dbReference>
<evidence type="ECO:0000313" key="7">
    <source>
        <dbReference type="EMBL" id="RUT04645.1"/>
    </source>
</evidence>
<dbReference type="GO" id="GO:0005886">
    <property type="term" value="C:plasma membrane"/>
    <property type="evidence" value="ECO:0007669"/>
    <property type="project" value="UniProtKB-SubCell"/>
</dbReference>
<comment type="caution">
    <text evidence="7">The sequence shown here is derived from an EMBL/GenBank/DDBJ whole genome shotgun (WGS) entry which is preliminary data.</text>
</comment>
<keyword evidence="4 6" id="KW-1133">Transmembrane helix</keyword>
<organism evidence="7 8">
    <name type="scientific">Dulcicalothrix desertica PCC 7102</name>
    <dbReference type="NCBI Taxonomy" id="232991"/>
    <lineage>
        <taxon>Bacteria</taxon>
        <taxon>Bacillati</taxon>
        <taxon>Cyanobacteriota</taxon>
        <taxon>Cyanophyceae</taxon>
        <taxon>Nostocales</taxon>
        <taxon>Calotrichaceae</taxon>
        <taxon>Dulcicalothrix</taxon>
    </lineage>
</organism>
<protein>
    <recommendedName>
        <fullName evidence="9">EamA domain-containing protein</fullName>
    </recommendedName>
</protein>
<dbReference type="OrthoDB" id="7189096at2"/>
<feature type="transmembrane region" description="Helical" evidence="6">
    <location>
        <begin position="6"/>
        <end position="27"/>
    </location>
</feature>
<keyword evidence="2" id="KW-1003">Cell membrane</keyword>
<gene>
    <name evidence="7" type="ORF">DSM106972_042140</name>
</gene>
<keyword evidence="3 6" id="KW-0812">Transmembrane</keyword>
<evidence type="ECO:0000256" key="4">
    <source>
        <dbReference type="ARBA" id="ARBA00022989"/>
    </source>
</evidence>
<evidence type="ECO:0008006" key="9">
    <source>
        <dbReference type="Google" id="ProtNLM"/>
    </source>
</evidence>
<feature type="transmembrane region" description="Helical" evidence="6">
    <location>
        <begin position="70"/>
        <end position="89"/>
    </location>
</feature>
<dbReference type="SUPFAM" id="SSF103481">
    <property type="entry name" value="Multidrug resistance efflux transporter EmrE"/>
    <property type="match status" value="1"/>
</dbReference>
<evidence type="ECO:0000256" key="6">
    <source>
        <dbReference type="SAM" id="Phobius"/>
    </source>
</evidence>
<feature type="transmembrane region" description="Helical" evidence="6">
    <location>
        <begin position="47"/>
        <end position="64"/>
    </location>
</feature>
<keyword evidence="5 6" id="KW-0472">Membrane</keyword>
<name>A0A433VEW5_9CYAN</name>
<evidence type="ECO:0000313" key="8">
    <source>
        <dbReference type="Proteomes" id="UP000271624"/>
    </source>
</evidence>
<dbReference type="GO" id="GO:0022857">
    <property type="term" value="F:transmembrane transporter activity"/>
    <property type="evidence" value="ECO:0007669"/>
    <property type="project" value="InterPro"/>
</dbReference>
<reference evidence="7" key="1">
    <citation type="submission" date="2018-12" db="EMBL/GenBank/DDBJ databases">
        <authorList>
            <person name="Will S."/>
            <person name="Neumann-Schaal M."/>
            <person name="Henke P."/>
        </authorList>
    </citation>
    <scope>NUCLEOTIDE SEQUENCE</scope>
    <source>
        <strain evidence="7">PCC 7102</strain>
    </source>
</reference>
<keyword evidence="8" id="KW-1185">Reference proteome</keyword>
<comment type="subcellular location">
    <subcellularLocation>
        <location evidence="1">Cell membrane</location>
        <topology evidence="1">Multi-pass membrane protein</topology>
    </subcellularLocation>
</comment>
<dbReference type="PANTHER" id="PTHR30561">
    <property type="entry name" value="SMR FAMILY PROTON-DEPENDENT DRUG EFFLUX TRANSPORTER SUGE"/>
    <property type="match status" value="1"/>
</dbReference>
<dbReference type="Gene3D" id="1.10.3730.20">
    <property type="match status" value="1"/>
</dbReference>
<dbReference type="InterPro" id="IPR000390">
    <property type="entry name" value="Small_drug/metabolite_transptr"/>
</dbReference>
<dbReference type="PANTHER" id="PTHR30561:SF9">
    <property type="entry name" value="4-AMINO-4-DEOXY-L-ARABINOSE-PHOSPHOUNDECAPRENOL FLIPPASE SUBUNIT ARNF-RELATED"/>
    <property type="match status" value="1"/>
</dbReference>
<sequence>MNFVPWLILAMVVVLGTVGQLSLKYAFQAPVSSNNNTIKSLLFSPFFWVWFISYIVVTVLWLVVLKSVPLSQAFPALGMTFALVPLASNRFLREKVVLSQWFGIAVIIVGVILVVQT</sequence>
<evidence type="ECO:0000256" key="1">
    <source>
        <dbReference type="ARBA" id="ARBA00004651"/>
    </source>
</evidence>
<evidence type="ECO:0000256" key="2">
    <source>
        <dbReference type="ARBA" id="ARBA00022475"/>
    </source>
</evidence>
<dbReference type="EMBL" id="RSCL01000010">
    <property type="protein sequence ID" value="RUT04645.1"/>
    <property type="molecule type" value="Genomic_DNA"/>
</dbReference>
<dbReference type="InterPro" id="IPR037185">
    <property type="entry name" value="EmrE-like"/>
</dbReference>
<evidence type="ECO:0000256" key="3">
    <source>
        <dbReference type="ARBA" id="ARBA00022692"/>
    </source>
</evidence>
<reference evidence="7" key="2">
    <citation type="journal article" date="2019" name="Genome Biol. Evol.">
        <title>Day and night: Metabolic profiles and evolutionary relationships of six axenic non-marine cyanobacteria.</title>
        <authorList>
            <person name="Will S.E."/>
            <person name="Henke P."/>
            <person name="Boedeker C."/>
            <person name="Huang S."/>
            <person name="Brinkmann H."/>
            <person name="Rohde M."/>
            <person name="Jarek M."/>
            <person name="Friedl T."/>
            <person name="Seufert S."/>
            <person name="Schumacher M."/>
            <person name="Overmann J."/>
            <person name="Neumann-Schaal M."/>
            <person name="Petersen J."/>
        </authorList>
    </citation>
    <scope>NUCLEOTIDE SEQUENCE [LARGE SCALE GENOMIC DNA]</scope>
    <source>
        <strain evidence="7">PCC 7102</strain>
    </source>
</reference>